<dbReference type="CDD" id="cd20725">
    <property type="entry name" value="CdiA-CT_Kp-like"/>
    <property type="match status" value="1"/>
</dbReference>
<keyword evidence="2" id="KW-0732">Signal</keyword>
<dbReference type="RefSeq" id="WP_142510960.1">
    <property type="nucleotide sequence ID" value="NZ_SADV01000038.1"/>
</dbReference>
<evidence type="ECO:0000256" key="2">
    <source>
        <dbReference type="SAM" id="SignalP"/>
    </source>
</evidence>
<feature type="region of interest" description="Disordered" evidence="1">
    <location>
        <begin position="362"/>
        <end position="387"/>
    </location>
</feature>
<name>A0A544U7M2_LYSSH</name>
<dbReference type="AlphaFoldDB" id="A0A544U7M2"/>
<feature type="compositionally biased region" description="Basic and acidic residues" evidence="1">
    <location>
        <begin position="362"/>
        <end position="374"/>
    </location>
</feature>
<reference evidence="3 4" key="1">
    <citation type="submission" date="2018-03" db="EMBL/GenBank/DDBJ databases">
        <title>Aerobic endospore-forming bacteria genome sequencing and assembly.</title>
        <authorList>
            <person name="Cavalcante D.A."/>
            <person name="Driks A."/>
            <person name="Putonti C."/>
            <person name="De-Souza M.T."/>
        </authorList>
    </citation>
    <scope>NUCLEOTIDE SEQUENCE [LARGE SCALE GENOMIC DNA]</scope>
    <source>
        <strain evidence="3 4">SDF0037</strain>
    </source>
</reference>
<evidence type="ECO:0000313" key="4">
    <source>
        <dbReference type="Proteomes" id="UP000317944"/>
    </source>
</evidence>
<dbReference type="EMBL" id="SADV01000038">
    <property type="protein sequence ID" value="TQR27198.1"/>
    <property type="molecule type" value="Genomic_DNA"/>
</dbReference>
<proteinExistence type="predicted"/>
<dbReference type="Proteomes" id="UP000317944">
    <property type="component" value="Unassembled WGS sequence"/>
</dbReference>
<feature type="signal peptide" evidence="2">
    <location>
        <begin position="1"/>
        <end position="24"/>
    </location>
</feature>
<organism evidence="3 4">
    <name type="scientific">Lysinibacillus sphaericus</name>
    <name type="common">Bacillus sphaericus</name>
    <dbReference type="NCBI Taxonomy" id="1421"/>
    <lineage>
        <taxon>Bacteria</taxon>
        <taxon>Bacillati</taxon>
        <taxon>Bacillota</taxon>
        <taxon>Bacilli</taxon>
        <taxon>Bacillales</taxon>
        <taxon>Bacillaceae</taxon>
        <taxon>Lysinibacillus</taxon>
    </lineage>
</organism>
<sequence length="498" mass="55996">MRKLPLVIIFFLVCSLILPSLSLAANEPYDHSELLEYKGYGEAMYETIVEETTFVTGQYTENKDLVGKSIDQIRDYGKFWWNEQNWDSEPWTYDRFKEMIAKPAGYLLTVGDWFGKLFGGYEETQKNDVDYDSYYSPYLYVTVENNGSYINPILNARDGYEIVAEVPYSNKTVTATYLRPGLDTWYMSSYQHTLYYGRLDIPTGPKVDSSRSEIEALGEKLRSPRTVSGMISALSFINVTVYVREKNSNNNIPPPSGGSNEKLREMRDFIDNGGVKDVATPQPRPYLSCPNGSKIQMSISGSTFLSVDGKAMIINKDGTAEVDSAICKLGWDKPVIKYIDNRAAIQTPDGKWKDAETGKIIEEKVDNPDEDNKPSDPSCNISDEEMDIDSEPCEGIPYFGKKLEYIFGNATGNKHNIDRSIAMEKQLNSIGIFDDATGRKLVLDNLSDAFENPASILKTQENGRIVRESLLSGPNGVLKVESVWDREKLITVKLYGGK</sequence>
<evidence type="ECO:0000256" key="1">
    <source>
        <dbReference type="SAM" id="MobiDB-lite"/>
    </source>
</evidence>
<accession>A0A544U7M2</accession>
<feature type="chain" id="PRO_5022194144" evidence="2">
    <location>
        <begin position="25"/>
        <end position="498"/>
    </location>
</feature>
<evidence type="ECO:0000313" key="3">
    <source>
        <dbReference type="EMBL" id="TQR27198.1"/>
    </source>
</evidence>
<comment type="caution">
    <text evidence="3">The sequence shown here is derived from an EMBL/GenBank/DDBJ whole genome shotgun (WGS) entry which is preliminary data.</text>
</comment>
<dbReference type="OrthoDB" id="2986766at2"/>
<protein>
    <submittedName>
        <fullName evidence="3">Uncharacterized protein</fullName>
    </submittedName>
</protein>
<gene>
    <name evidence="3" type="ORF">C7Y47_23560</name>
</gene>